<dbReference type="Gramene" id="Psat07G0168500-T1">
    <property type="protein sequence ID" value="KAI5384780.1"/>
    <property type="gene ID" value="KIW84_071685"/>
</dbReference>
<dbReference type="AlphaFoldDB" id="A0A9D4VJD1"/>
<dbReference type="Proteomes" id="UP001058974">
    <property type="component" value="Chromosome 7"/>
</dbReference>
<sequence>MEETKSIDRVDMVLRLFLDRTTTNFPNQVMIDEKVEDILKEDNKQKVVAGFPPPLPQEYHKHDPHATCGYHAGYVGNSTETCHVLKDIIQELIDQKMLSFTHVIAGALLV</sequence>
<proteinExistence type="predicted"/>
<reference evidence="1 2" key="1">
    <citation type="journal article" date="2022" name="Nat. Genet.">
        <title>Improved pea reference genome and pan-genome highlight genomic features and evolutionary characteristics.</title>
        <authorList>
            <person name="Yang T."/>
            <person name="Liu R."/>
            <person name="Luo Y."/>
            <person name="Hu S."/>
            <person name="Wang D."/>
            <person name="Wang C."/>
            <person name="Pandey M.K."/>
            <person name="Ge S."/>
            <person name="Xu Q."/>
            <person name="Li N."/>
            <person name="Li G."/>
            <person name="Huang Y."/>
            <person name="Saxena R.K."/>
            <person name="Ji Y."/>
            <person name="Li M."/>
            <person name="Yan X."/>
            <person name="He Y."/>
            <person name="Liu Y."/>
            <person name="Wang X."/>
            <person name="Xiang C."/>
            <person name="Varshney R.K."/>
            <person name="Ding H."/>
            <person name="Gao S."/>
            <person name="Zong X."/>
        </authorList>
    </citation>
    <scope>NUCLEOTIDE SEQUENCE [LARGE SCALE GENOMIC DNA]</scope>
    <source>
        <strain evidence="1 2">cv. Zhongwan 6</strain>
    </source>
</reference>
<accession>A0A9D4VJD1</accession>
<dbReference type="EMBL" id="JAMSHJ010000007">
    <property type="protein sequence ID" value="KAI5384780.1"/>
    <property type="molecule type" value="Genomic_DNA"/>
</dbReference>
<name>A0A9D4VJD1_PEA</name>
<evidence type="ECO:0000313" key="2">
    <source>
        <dbReference type="Proteomes" id="UP001058974"/>
    </source>
</evidence>
<comment type="caution">
    <text evidence="1">The sequence shown here is derived from an EMBL/GenBank/DDBJ whole genome shotgun (WGS) entry which is preliminary data.</text>
</comment>
<gene>
    <name evidence="1" type="ORF">KIW84_071685</name>
</gene>
<organism evidence="1 2">
    <name type="scientific">Pisum sativum</name>
    <name type="common">Garden pea</name>
    <name type="synonym">Lathyrus oleraceus</name>
    <dbReference type="NCBI Taxonomy" id="3888"/>
    <lineage>
        <taxon>Eukaryota</taxon>
        <taxon>Viridiplantae</taxon>
        <taxon>Streptophyta</taxon>
        <taxon>Embryophyta</taxon>
        <taxon>Tracheophyta</taxon>
        <taxon>Spermatophyta</taxon>
        <taxon>Magnoliopsida</taxon>
        <taxon>eudicotyledons</taxon>
        <taxon>Gunneridae</taxon>
        <taxon>Pentapetalae</taxon>
        <taxon>rosids</taxon>
        <taxon>fabids</taxon>
        <taxon>Fabales</taxon>
        <taxon>Fabaceae</taxon>
        <taxon>Papilionoideae</taxon>
        <taxon>50 kb inversion clade</taxon>
        <taxon>NPAAA clade</taxon>
        <taxon>Hologalegina</taxon>
        <taxon>IRL clade</taxon>
        <taxon>Fabeae</taxon>
        <taxon>Lathyrus</taxon>
    </lineage>
</organism>
<protein>
    <submittedName>
        <fullName evidence="1">Uncharacterized protein</fullName>
    </submittedName>
</protein>
<evidence type="ECO:0000313" key="1">
    <source>
        <dbReference type="EMBL" id="KAI5384780.1"/>
    </source>
</evidence>
<keyword evidence="2" id="KW-1185">Reference proteome</keyword>